<dbReference type="GO" id="GO:0005737">
    <property type="term" value="C:cytoplasm"/>
    <property type="evidence" value="ECO:0007669"/>
    <property type="project" value="TreeGrafter"/>
</dbReference>
<dbReference type="GO" id="GO:0006805">
    <property type="term" value="P:xenobiotic metabolic process"/>
    <property type="evidence" value="ECO:0007669"/>
    <property type="project" value="TreeGrafter"/>
</dbReference>
<dbReference type="InterPro" id="IPR036396">
    <property type="entry name" value="Cyt_P450_sf"/>
</dbReference>
<dbReference type="InterPro" id="IPR002401">
    <property type="entry name" value="Cyt_P450_E_grp-I"/>
</dbReference>
<evidence type="ECO:0000256" key="10">
    <source>
        <dbReference type="PIRSR" id="PIRSR602401-1"/>
    </source>
</evidence>
<dbReference type="PANTHER" id="PTHR24300:SF425">
    <property type="entry name" value="CYTOCHROME P450 2C20"/>
    <property type="match status" value="1"/>
</dbReference>
<evidence type="ECO:0000313" key="13">
    <source>
        <dbReference type="EMBL" id="OCT75142.1"/>
    </source>
</evidence>
<dbReference type="GO" id="GO:0019373">
    <property type="term" value="P:epoxygenase P450 pathway"/>
    <property type="evidence" value="ECO:0007669"/>
    <property type="project" value="TreeGrafter"/>
</dbReference>
<dbReference type="InterPro" id="IPR050182">
    <property type="entry name" value="Cytochrome_P450_fam2"/>
</dbReference>
<dbReference type="AlphaFoldDB" id="A0A974CKW2"/>
<dbReference type="PANTHER" id="PTHR24300">
    <property type="entry name" value="CYTOCHROME P450 508A4-RELATED"/>
    <property type="match status" value="1"/>
</dbReference>
<evidence type="ECO:0000256" key="2">
    <source>
        <dbReference type="ARBA" id="ARBA00004370"/>
    </source>
</evidence>
<sequence>MEILSGLILFFIFLLTLLFLSSLWKQQKRSLLLPPGPTPIPLLGTPHYITFDTMCKNFPKLQQKYGNMFTIWQLDNPIVILCGYNTVKDALINHAEEFSHRPTFPIGDKLTEGYNFQSSGTHWRHFRQFILMTLRNIGLGKKPLEERNFMEAEKLIEAINQMEGKPFNPIILLGCAVFNMMSFVLFGRRFEYEDKKLHDLILNTRNHINNLLSRTSQIINMFPIILKLPILWKIHCKDTLSLQSFVRQQIHSHKQTLDINNPRDFIDFFLLKIKEEEGDSIFCDTSLHMFITGLLAAGTDTTTSTLKYCLVQIAQFPDIQVKVQQEIDDVTGSRRPPELSDRPHLPYTNAVIHELQRHLDLSSTAFYHALSKDTEFQGFTLQKGTRVIPYLSSVLFDPTQWETPDEFNPGHFLDENGQFRTKTAFMVFSAGKRECLGVNLARMEIFLFFSALLQKFTFSSVSGQRLSTRSPRPTKFHFIITSQIQAVPRTPNSA</sequence>
<dbReference type="PRINTS" id="PR00385">
    <property type="entry name" value="P450"/>
</dbReference>
<evidence type="ECO:0000256" key="5">
    <source>
        <dbReference type="ARBA" id="ARBA00022723"/>
    </source>
</evidence>
<dbReference type="Pfam" id="PF00067">
    <property type="entry name" value="p450"/>
    <property type="match status" value="1"/>
</dbReference>
<dbReference type="GO" id="GO:0008392">
    <property type="term" value="F:arachidonate epoxygenase activity"/>
    <property type="evidence" value="ECO:0007669"/>
    <property type="project" value="TreeGrafter"/>
</dbReference>
<dbReference type="EMBL" id="CM004477">
    <property type="protein sequence ID" value="OCT75142.1"/>
    <property type="molecule type" value="Genomic_DNA"/>
</dbReference>
<dbReference type="KEGG" id="xla:447729"/>
<feature type="binding site" description="axial binding residue" evidence="10">
    <location>
        <position position="435"/>
    </location>
    <ligand>
        <name>heme</name>
        <dbReference type="ChEBI" id="CHEBI:30413"/>
    </ligand>
    <ligandPart>
        <name>Fe</name>
        <dbReference type="ChEBI" id="CHEBI:18248"/>
    </ligandPart>
</feature>
<accession>A0A974CKW2</accession>
<keyword evidence="6 11" id="KW-0560">Oxidoreductase</keyword>
<dbReference type="PRINTS" id="PR01686">
    <property type="entry name" value="EP450ICYP2D"/>
</dbReference>
<comment type="subcellular location">
    <subcellularLocation>
        <location evidence="2">Membrane</location>
    </subcellularLocation>
</comment>
<dbReference type="InterPro" id="IPR017972">
    <property type="entry name" value="Cyt_P450_CS"/>
</dbReference>
<keyword evidence="7 10" id="KW-0408">Iron</keyword>
<dbReference type="GO" id="GO:0005506">
    <property type="term" value="F:iron ion binding"/>
    <property type="evidence" value="ECO:0007669"/>
    <property type="project" value="InterPro"/>
</dbReference>
<evidence type="ECO:0000256" key="11">
    <source>
        <dbReference type="RuleBase" id="RU000461"/>
    </source>
</evidence>
<keyword evidence="4 10" id="KW-0349">Heme</keyword>
<dbReference type="InterPro" id="IPR001128">
    <property type="entry name" value="Cyt_P450"/>
</dbReference>
<keyword evidence="12" id="KW-1133">Transmembrane helix</keyword>
<evidence type="ECO:0000256" key="4">
    <source>
        <dbReference type="ARBA" id="ARBA00022617"/>
    </source>
</evidence>
<keyword evidence="9 12" id="KW-0472">Membrane</keyword>
<keyword evidence="12" id="KW-0812">Transmembrane</keyword>
<evidence type="ECO:0000256" key="3">
    <source>
        <dbReference type="ARBA" id="ARBA00010617"/>
    </source>
</evidence>
<dbReference type="GO" id="GO:0020037">
    <property type="term" value="F:heme binding"/>
    <property type="evidence" value="ECO:0007669"/>
    <property type="project" value="InterPro"/>
</dbReference>
<dbReference type="GO" id="GO:0016712">
    <property type="term" value="F:oxidoreductase activity, acting on paired donors, with incorporation or reduction of molecular oxygen, reduced flavin or flavoprotein as one donor, and incorporation of one atom of oxygen"/>
    <property type="evidence" value="ECO:0007669"/>
    <property type="project" value="InterPro"/>
</dbReference>
<dbReference type="FunFam" id="1.10.630.10:FF:000004">
    <property type="entry name" value="cytochrome P450 2D15 isoform X1"/>
    <property type="match status" value="1"/>
</dbReference>
<dbReference type="OMA" id="GKDAEFM"/>
<keyword evidence="5 10" id="KW-0479">Metal-binding</keyword>
<organism evidence="13 14">
    <name type="scientific">Xenopus laevis</name>
    <name type="common">African clawed frog</name>
    <dbReference type="NCBI Taxonomy" id="8355"/>
    <lineage>
        <taxon>Eukaryota</taxon>
        <taxon>Metazoa</taxon>
        <taxon>Chordata</taxon>
        <taxon>Craniata</taxon>
        <taxon>Vertebrata</taxon>
        <taxon>Euteleostomi</taxon>
        <taxon>Amphibia</taxon>
        <taxon>Batrachia</taxon>
        <taxon>Anura</taxon>
        <taxon>Pipoidea</taxon>
        <taxon>Pipidae</taxon>
        <taxon>Xenopodinae</taxon>
        <taxon>Xenopus</taxon>
        <taxon>Xenopus</taxon>
    </lineage>
</organism>
<evidence type="ECO:0000256" key="6">
    <source>
        <dbReference type="ARBA" id="ARBA00023002"/>
    </source>
</evidence>
<dbReference type="Gene3D" id="1.10.630.10">
    <property type="entry name" value="Cytochrome P450"/>
    <property type="match status" value="1"/>
</dbReference>
<evidence type="ECO:0000256" key="12">
    <source>
        <dbReference type="SAM" id="Phobius"/>
    </source>
</evidence>
<reference evidence="14" key="1">
    <citation type="journal article" date="2016" name="Nature">
        <title>Genome evolution in the allotetraploid frog Xenopus laevis.</title>
        <authorList>
            <person name="Session A.M."/>
            <person name="Uno Y."/>
            <person name="Kwon T."/>
            <person name="Chapman J.A."/>
            <person name="Toyoda A."/>
            <person name="Takahashi S."/>
            <person name="Fukui A."/>
            <person name="Hikosaka A."/>
            <person name="Suzuki A."/>
            <person name="Kondo M."/>
            <person name="van Heeringen S.J."/>
            <person name="Quigley I."/>
            <person name="Heinz S."/>
            <person name="Ogino H."/>
            <person name="Ochi H."/>
            <person name="Hellsten U."/>
            <person name="Lyons J.B."/>
            <person name="Simakov O."/>
            <person name="Putnam N."/>
            <person name="Stites J."/>
            <person name="Kuroki Y."/>
            <person name="Tanaka T."/>
            <person name="Michiue T."/>
            <person name="Watanabe M."/>
            <person name="Bogdanovic O."/>
            <person name="Lister R."/>
            <person name="Georgiou G."/>
            <person name="Paranjpe S.S."/>
            <person name="van Kruijsbergen I."/>
            <person name="Shu S."/>
            <person name="Carlson J."/>
            <person name="Kinoshita T."/>
            <person name="Ohta Y."/>
            <person name="Mawaribuchi S."/>
            <person name="Jenkins J."/>
            <person name="Grimwood J."/>
            <person name="Schmutz J."/>
            <person name="Mitros T."/>
            <person name="Mozaffari S.V."/>
            <person name="Suzuki Y."/>
            <person name="Haramoto Y."/>
            <person name="Yamamoto T.S."/>
            <person name="Takagi C."/>
            <person name="Heald R."/>
            <person name="Miller K."/>
            <person name="Haudenschild C."/>
            <person name="Kitzman J."/>
            <person name="Nakayama T."/>
            <person name="Izutsu Y."/>
            <person name="Robert J."/>
            <person name="Fortriede J."/>
            <person name="Burns K."/>
            <person name="Lotay V."/>
            <person name="Karimi K."/>
            <person name="Yasuoka Y."/>
            <person name="Dichmann D.S."/>
            <person name="Flajnik M.F."/>
            <person name="Houston D.W."/>
            <person name="Shendure J."/>
            <person name="DuPasquier L."/>
            <person name="Vize P.D."/>
            <person name="Zorn A.M."/>
            <person name="Ito M."/>
            <person name="Marcotte E.M."/>
            <person name="Wallingford J.B."/>
            <person name="Ito Y."/>
            <person name="Asashima M."/>
            <person name="Ueno N."/>
            <person name="Matsuda Y."/>
            <person name="Veenstra G.J."/>
            <person name="Fujiyama A."/>
            <person name="Harland R.M."/>
            <person name="Taira M."/>
            <person name="Rokhsar D.S."/>
        </authorList>
    </citation>
    <scope>NUCLEOTIDE SEQUENCE [LARGE SCALE GENOMIC DNA]</scope>
    <source>
        <strain evidence="14">J</strain>
    </source>
</reference>
<dbReference type="OrthoDB" id="2789670at2759"/>
<gene>
    <name evidence="13" type="ORF">XELAEV_18034132mg</name>
</gene>
<proteinExistence type="inferred from homology"/>
<comment type="similarity">
    <text evidence="3 11">Belongs to the cytochrome P450 family.</text>
</comment>
<dbReference type="Proteomes" id="UP000694892">
    <property type="component" value="Chromosome 6S"/>
</dbReference>
<dbReference type="PRINTS" id="PR00463">
    <property type="entry name" value="EP450I"/>
</dbReference>
<dbReference type="GO" id="GO:0016020">
    <property type="term" value="C:membrane"/>
    <property type="evidence" value="ECO:0007669"/>
    <property type="project" value="UniProtKB-SubCell"/>
</dbReference>
<evidence type="ECO:0000256" key="7">
    <source>
        <dbReference type="ARBA" id="ARBA00023004"/>
    </source>
</evidence>
<dbReference type="InterPro" id="IPR008069">
    <property type="entry name" value="Cyt_P450_E_grp-I_CYP2D-like"/>
</dbReference>
<name>A0A974CKW2_XENLA</name>
<feature type="transmembrane region" description="Helical" evidence="12">
    <location>
        <begin position="6"/>
        <end position="24"/>
    </location>
</feature>
<evidence type="ECO:0000256" key="9">
    <source>
        <dbReference type="ARBA" id="ARBA00023136"/>
    </source>
</evidence>
<comment type="cofactor">
    <cofactor evidence="1 10">
        <name>heme</name>
        <dbReference type="ChEBI" id="CHEBI:30413"/>
    </cofactor>
</comment>
<evidence type="ECO:0000256" key="1">
    <source>
        <dbReference type="ARBA" id="ARBA00001971"/>
    </source>
</evidence>
<protein>
    <submittedName>
        <fullName evidence="13">Uncharacterized protein</fullName>
    </submittedName>
</protein>
<dbReference type="SUPFAM" id="SSF48264">
    <property type="entry name" value="Cytochrome P450"/>
    <property type="match status" value="1"/>
</dbReference>
<dbReference type="PROSITE" id="PS00086">
    <property type="entry name" value="CYTOCHROME_P450"/>
    <property type="match status" value="1"/>
</dbReference>
<evidence type="ECO:0000313" key="14">
    <source>
        <dbReference type="Proteomes" id="UP000694892"/>
    </source>
</evidence>
<keyword evidence="8 11" id="KW-0503">Monooxygenase</keyword>
<evidence type="ECO:0000256" key="8">
    <source>
        <dbReference type="ARBA" id="ARBA00023033"/>
    </source>
</evidence>